<comment type="caution">
    <text evidence="5">The sequence shown here is derived from an EMBL/GenBank/DDBJ whole genome shotgun (WGS) entry which is preliminary data.</text>
</comment>
<keyword evidence="2" id="KW-0238">DNA-binding</keyword>
<proteinExistence type="predicted"/>
<dbReference type="AlphaFoldDB" id="A0A923N6S2"/>
<evidence type="ECO:0000259" key="4">
    <source>
        <dbReference type="PROSITE" id="PS01124"/>
    </source>
</evidence>
<reference evidence="5" key="1">
    <citation type="submission" date="2020-08" db="EMBL/GenBank/DDBJ databases">
        <title>Pontibacter sp. SD6 16S ribosomal RNA gene Genome sequencing and assembly.</title>
        <authorList>
            <person name="Kang M."/>
        </authorList>
    </citation>
    <scope>NUCLEOTIDE SEQUENCE</scope>
    <source>
        <strain evidence="5">SD6</strain>
    </source>
</reference>
<dbReference type="SUPFAM" id="SSF46689">
    <property type="entry name" value="Homeodomain-like"/>
    <property type="match status" value="1"/>
</dbReference>
<feature type="domain" description="HTH araC/xylS-type" evidence="4">
    <location>
        <begin position="233"/>
        <end position="329"/>
    </location>
</feature>
<evidence type="ECO:0000313" key="5">
    <source>
        <dbReference type="EMBL" id="MBC5991535.1"/>
    </source>
</evidence>
<evidence type="ECO:0000256" key="2">
    <source>
        <dbReference type="ARBA" id="ARBA00023125"/>
    </source>
</evidence>
<dbReference type="EMBL" id="JACRVF010000001">
    <property type="protein sequence ID" value="MBC5991535.1"/>
    <property type="molecule type" value="Genomic_DNA"/>
</dbReference>
<sequence length="329" mass="37788">MRLKLTEDLLQELMQVKKAEEAVQAQPMATQPIIITQCISEPYLGKMFQLYQQHEHFSVAVVEMKLENDVELTTESVMGGINMNFILSGNLFSRFSQLPHDIHLKKAEHNLLYMNNTNGYHIFQKGQPLQNLHISLSEDYFKELCPPTSKTSERLHTHILKSQPALVSDKHGYITSHMQHAIHSIACCEFKGPMQKLYMEAKVLELLALQLNQFELQQEKKIICGNADKTLAHELQLYLYQHFLAAPGLKELAKLFGTNEFRLKKVFREYVGQGIFSYAQQLRLQHARELLREGKETIAEVAEKVGYSHPNHFSTAFKKQFGYAPSAVK</sequence>
<dbReference type="Proteomes" id="UP000603640">
    <property type="component" value="Unassembled WGS sequence"/>
</dbReference>
<dbReference type="PRINTS" id="PR00032">
    <property type="entry name" value="HTHARAC"/>
</dbReference>
<dbReference type="InterPro" id="IPR018060">
    <property type="entry name" value="HTH_AraC"/>
</dbReference>
<dbReference type="PANTHER" id="PTHR47893">
    <property type="entry name" value="REGULATORY PROTEIN PCHR"/>
    <property type="match status" value="1"/>
</dbReference>
<organism evidence="5 6">
    <name type="scientific">Pontibacter cellulosilyticus</name>
    <dbReference type="NCBI Taxonomy" id="1720253"/>
    <lineage>
        <taxon>Bacteria</taxon>
        <taxon>Pseudomonadati</taxon>
        <taxon>Bacteroidota</taxon>
        <taxon>Cytophagia</taxon>
        <taxon>Cytophagales</taxon>
        <taxon>Hymenobacteraceae</taxon>
        <taxon>Pontibacter</taxon>
    </lineage>
</organism>
<accession>A0A923N6S2</accession>
<dbReference type="InterPro" id="IPR020449">
    <property type="entry name" value="Tscrpt_reg_AraC-type_HTH"/>
</dbReference>
<dbReference type="Gene3D" id="1.10.10.60">
    <property type="entry name" value="Homeodomain-like"/>
    <property type="match status" value="2"/>
</dbReference>
<dbReference type="RefSeq" id="WP_187065537.1">
    <property type="nucleotide sequence ID" value="NZ_JACRVF010000001.1"/>
</dbReference>
<evidence type="ECO:0000256" key="3">
    <source>
        <dbReference type="ARBA" id="ARBA00023163"/>
    </source>
</evidence>
<dbReference type="InterPro" id="IPR009057">
    <property type="entry name" value="Homeodomain-like_sf"/>
</dbReference>
<keyword evidence="3" id="KW-0804">Transcription</keyword>
<protein>
    <submittedName>
        <fullName evidence="5">Helix-turn-helix transcriptional regulator</fullName>
    </submittedName>
</protein>
<dbReference type="GO" id="GO:0003700">
    <property type="term" value="F:DNA-binding transcription factor activity"/>
    <property type="evidence" value="ECO:0007669"/>
    <property type="project" value="InterPro"/>
</dbReference>
<keyword evidence="6" id="KW-1185">Reference proteome</keyword>
<evidence type="ECO:0000313" key="6">
    <source>
        <dbReference type="Proteomes" id="UP000603640"/>
    </source>
</evidence>
<dbReference type="InterPro" id="IPR018062">
    <property type="entry name" value="HTH_AraC-typ_CS"/>
</dbReference>
<dbReference type="PROSITE" id="PS00041">
    <property type="entry name" value="HTH_ARAC_FAMILY_1"/>
    <property type="match status" value="1"/>
</dbReference>
<dbReference type="Pfam" id="PF12833">
    <property type="entry name" value="HTH_18"/>
    <property type="match status" value="1"/>
</dbReference>
<dbReference type="PANTHER" id="PTHR47893:SF1">
    <property type="entry name" value="REGULATORY PROTEIN PCHR"/>
    <property type="match status" value="1"/>
</dbReference>
<dbReference type="InterPro" id="IPR053142">
    <property type="entry name" value="PchR_regulatory_protein"/>
</dbReference>
<dbReference type="PROSITE" id="PS01124">
    <property type="entry name" value="HTH_ARAC_FAMILY_2"/>
    <property type="match status" value="1"/>
</dbReference>
<keyword evidence="1" id="KW-0805">Transcription regulation</keyword>
<dbReference type="SMART" id="SM00342">
    <property type="entry name" value="HTH_ARAC"/>
    <property type="match status" value="1"/>
</dbReference>
<evidence type="ECO:0000256" key="1">
    <source>
        <dbReference type="ARBA" id="ARBA00023015"/>
    </source>
</evidence>
<gene>
    <name evidence="5" type="ORF">H8S84_01645</name>
</gene>
<name>A0A923N6S2_9BACT</name>
<dbReference type="GO" id="GO:0043565">
    <property type="term" value="F:sequence-specific DNA binding"/>
    <property type="evidence" value="ECO:0007669"/>
    <property type="project" value="InterPro"/>
</dbReference>